<proteinExistence type="predicted"/>
<evidence type="ECO:0000313" key="2">
    <source>
        <dbReference type="EMBL" id="KAH3867899.1"/>
    </source>
</evidence>
<name>A0A9D4RGY1_DREPO</name>
<reference evidence="2" key="2">
    <citation type="submission" date="2020-11" db="EMBL/GenBank/DDBJ databases">
        <authorList>
            <person name="McCartney M.A."/>
            <person name="Auch B."/>
            <person name="Kono T."/>
            <person name="Mallez S."/>
            <person name="Becker A."/>
            <person name="Gohl D.M."/>
            <person name="Silverstein K.A.T."/>
            <person name="Koren S."/>
            <person name="Bechman K.B."/>
            <person name="Herman A."/>
            <person name="Abrahante J.E."/>
            <person name="Garbe J."/>
        </authorList>
    </citation>
    <scope>NUCLEOTIDE SEQUENCE</scope>
    <source>
        <strain evidence="2">Duluth1</strain>
        <tissue evidence="2">Whole animal</tissue>
    </source>
</reference>
<dbReference type="Pfam" id="PF00092">
    <property type="entry name" value="VWA"/>
    <property type="match status" value="1"/>
</dbReference>
<feature type="domain" description="VWFA" evidence="1">
    <location>
        <begin position="1"/>
        <end position="82"/>
    </location>
</feature>
<dbReference type="InterPro" id="IPR036465">
    <property type="entry name" value="vWFA_dom_sf"/>
</dbReference>
<reference evidence="2" key="1">
    <citation type="journal article" date="2019" name="bioRxiv">
        <title>The Genome of the Zebra Mussel, Dreissena polymorpha: A Resource for Invasive Species Research.</title>
        <authorList>
            <person name="McCartney M.A."/>
            <person name="Auch B."/>
            <person name="Kono T."/>
            <person name="Mallez S."/>
            <person name="Zhang Y."/>
            <person name="Obille A."/>
            <person name="Becker A."/>
            <person name="Abrahante J.E."/>
            <person name="Garbe J."/>
            <person name="Badalamenti J.P."/>
            <person name="Herman A."/>
            <person name="Mangelson H."/>
            <person name="Liachko I."/>
            <person name="Sullivan S."/>
            <person name="Sone E.D."/>
            <person name="Koren S."/>
            <person name="Silverstein K.A.T."/>
            <person name="Beckman K.B."/>
            <person name="Gohl D.M."/>
        </authorList>
    </citation>
    <scope>NUCLEOTIDE SEQUENCE</scope>
    <source>
        <strain evidence="2">Duluth1</strain>
        <tissue evidence="2">Whole animal</tissue>
    </source>
</reference>
<keyword evidence="3" id="KW-1185">Reference proteome</keyword>
<dbReference type="Gene3D" id="3.40.50.410">
    <property type="entry name" value="von Willebrand factor, type A domain"/>
    <property type="match status" value="1"/>
</dbReference>
<dbReference type="InterPro" id="IPR002035">
    <property type="entry name" value="VWF_A"/>
</dbReference>
<dbReference type="PROSITE" id="PS50234">
    <property type="entry name" value="VWFA"/>
    <property type="match status" value="1"/>
</dbReference>
<dbReference type="AlphaFoldDB" id="A0A9D4RGY1"/>
<comment type="caution">
    <text evidence="2">The sequence shown here is derived from an EMBL/GenBank/DDBJ whole genome shotgun (WGS) entry which is preliminary data.</text>
</comment>
<evidence type="ECO:0000259" key="1">
    <source>
        <dbReference type="PROSITE" id="PS50234"/>
    </source>
</evidence>
<evidence type="ECO:0000313" key="3">
    <source>
        <dbReference type="Proteomes" id="UP000828390"/>
    </source>
</evidence>
<dbReference type="Proteomes" id="UP000828390">
    <property type="component" value="Unassembled WGS sequence"/>
</dbReference>
<sequence>MRNSTDVKQEVLILTDGQSNCVGNVTSAALKLQEKADVFGLMIGINTQSGMNELTNYVSYPKNKHLFAIEGFQALEALVNEIEKQVKNVPCVAFDV</sequence>
<accession>A0A9D4RGY1</accession>
<gene>
    <name evidence="2" type="ORF">DPMN_031036</name>
</gene>
<organism evidence="2 3">
    <name type="scientific">Dreissena polymorpha</name>
    <name type="common">Zebra mussel</name>
    <name type="synonym">Mytilus polymorpha</name>
    <dbReference type="NCBI Taxonomy" id="45954"/>
    <lineage>
        <taxon>Eukaryota</taxon>
        <taxon>Metazoa</taxon>
        <taxon>Spiralia</taxon>
        <taxon>Lophotrochozoa</taxon>
        <taxon>Mollusca</taxon>
        <taxon>Bivalvia</taxon>
        <taxon>Autobranchia</taxon>
        <taxon>Heteroconchia</taxon>
        <taxon>Euheterodonta</taxon>
        <taxon>Imparidentia</taxon>
        <taxon>Neoheterodontei</taxon>
        <taxon>Myida</taxon>
        <taxon>Dreissenoidea</taxon>
        <taxon>Dreissenidae</taxon>
        <taxon>Dreissena</taxon>
    </lineage>
</organism>
<dbReference type="SUPFAM" id="SSF53300">
    <property type="entry name" value="vWA-like"/>
    <property type="match status" value="1"/>
</dbReference>
<dbReference type="EMBL" id="JAIWYP010000002">
    <property type="protein sequence ID" value="KAH3867899.1"/>
    <property type="molecule type" value="Genomic_DNA"/>
</dbReference>
<protein>
    <recommendedName>
        <fullName evidence="1">VWFA domain-containing protein</fullName>
    </recommendedName>
</protein>